<dbReference type="AlphaFoldDB" id="A0A9N8E174"/>
<dbReference type="InterPro" id="IPR052050">
    <property type="entry name" value="SecEffector_AnkRepeat"/>
</dbReference>
<evidence type="ECO:0000313" key="1">
    <source>
        <dbReference type="EMBL" id="CAB9512646.1"/>
    </source>
</evidence>
<dbReference type="Pfam" id="PF13637">
    <property type="entry name" value="Ank_4"/>
    <property type="match status" value="1"/>
</dbReference>
<dbReference type="Proteomes" id="UP001153069">
    <property type="component" value="Unassembled WGS sequence"/>
</dbReference>
<keyword evidence="2" id="KW-1185">Reference proteome</keyword>
<dbReference type="InterPro" id="IPR036770">
    <property type="entry name" value="Ankyrin_rpt-contain_sf"/>
</dbReference>
<protein>
    <submittedName>
        <fullName evidence="1">Ankyrin containing protein (ISS)</fullName>
    </submittedName>
</protein>
<comment type="caution">
    <text evidence="1">The sequence shown here is derived from an EMBL/GenBank/DDBJ whole genome shotgun (WGS) entry which is preliminary data.</text>
</comment>
<evidence type="ECO:0000313" key="2">
    <source>
        <dbReference type="Proteomes" id="UP001153069"/>
    </source>
</evidence>
<dbReference type="OrthoDB" id="70387at2759"/>
<organism evidence="1 2">
    <name type="scientific">Seminavis robusta</name>
    <dbReference type="NCBI Taxonomy" id="568900"/>
    <lineage>
        <taxon>Eukaryota</taxon>
        <taxon>Sar</taxon>
        <taxon>Stramenopiles</taxon>
        <taxon>Ochrophyta</taxon>
        <taxon>Bacillariophyta</taxon>
        <taxon>Bacillariophyceae</taxon>
        <taxon>Bacillariophycidae</taxon>
        <taxon>Naviculales</taxon>
        <taxon>Naviculaceae</taxon>
        <taxon>Seminavis</taxon>
    </lineage>
</organism>
<dbReference type="PANTHER" id="PTHR46586">
    <property type="entry name" value="ANKYRIN REPEAT-CONTAINING PROTEIN"/>
    <property type="match status" value="1"/>
</dbReference>
<accession>A0A9N8E174</accession>
<gene>
    <name evidence="1" type="ORF">SEMRO_547_G164260.1</name>
</gene>
<dbReference type="InterPro" id="IPR002110">
    <property type="entry name" value="Ankyrin_rpt"/>
</dbReference>
<dbReference type="Gene3D" id="1.25.40.20">
    <property type="entry name" value="Ankyrin repeat-containing domain"/>
    <property type="match status" value="1"/>
</dbReference>
<reference evidence="1" key="1">
    <citation type="submission" date="2020-06" db="EMBL/GenBank/DDBJ databases">
        <authorList>
            <consortium name="Plant Systems Biology data submission"/>
        </authorList>
    </citation>
    <scope>NUCLEOTIDE SEQUENCE</scope>
    <source>
        <strain evidence="1">D6</strain>
    </source>
</reference>
<sequence>MNIARDNDNETVLLRLLATDNVWVDQIFPLLDSNDSASVALVNALTNEHYKDYSPLEFFLLNPKFRDSIFSYLGMGHYAFVGPLNKNLNHIYKSYWDKTKIPPRVRTIDNPRRIVSYNYVVEFFNRQDETIFSYRPATSQDTFHSAIFCSVACAEYWLTRDRRSTTRPVSHWVCFASAKTGNQAVLQWAIERGFKALACEGAAAGGHLGLLQWLRGMDFPWSSHVYTCAAKNGHFEPLRWAHENGCPFDALSVTCTDVVHHGNLDLFKWWRNHGCSWNESTCSAAAAAGQFEILQWAHENGCPWDSRTCNDAATYGHIAILQYAHEKGCPWDWDESTCVRAACGGFLKVLQYAHEKGCPLDSRTCHNAAANGHLDILQYVHDTGRGCLLDTETSAKAAFNGNLNILKWLHQKGCPLDERICLYAAMGGHLKVLQWSHENGLPLDHITCAAAALHGHLNCLKWAWKKGCPSKYDLVDLAIIAAHEGHKHVEDWTRTQL</sequence>
<name>A0A9N8E174_9STRA</name>
<dbReference type="EMBL" id="CAICTM010000546">
    <property type="protein sequence ID" value="CAB9512646.1"/>
    <property type="molecule type" value="Genomic_DNA"/>
</dbReference>
<proteinExistence type="predicted"/>
<dbReference type="SUPFAM" id="SSF48403">
    <property type="entry name" value="Ankyrin repeat"/>
    <property type="match status" value="1"/>
</dbReference>
<dbReference type="PANTHER" id="PTHR46586:SF3">
    <property type="entry name" value="ANKYRIN REPEAT-CONTAINING PROTEIN"/>
    <property type="match status" value="1"/>
</dbReference>